<evidence type="ECO:0000313" key="2">
    <source>
        <dbReference type="Proteomes" id="UP000636709"/>
    </source>
</evidence>
<evidence type="ECO:0000313" key="1">
    <source>
        <dbReference type="EMBL" id="KAF8772902.1"/>
    </source>
</evidence>
<reference evidence="1" key="1">
    <citation type="submission" date="2020-07" db="EMBL/GenBank/DDBJ databases">
        <title>Genome sequence and genetic diversity analysis of an under-domesticated orphan crop, white fonio (Digitaria exilis).</title>
        <authorList>
            <person name="Bennetzen J.L."/>
            <person name="Chen S."/>
            <person name="Ma X."/>
            <person name="Wang X."/>
            <person name="Yssel A.E.J."/>
            <person name="Chaluvadi S.R."/>
            <person name="Johnson M."/>
            <person name="Gangashetty P."/>
            <person name="Hamidou F."/>
            <person name="Sanogo M.D."/>
            <person name="Zwaenepoel A."/>
            <person name="Wallace J."/>
            <person name="Van De Peer Y."/>
            <person name="Van Deynze A."/>
        </authorList>
    </citation>
    <scope>NUCLEOTIDE SEQUENCE</scope>
    <source>
        <tissue evidence="1">Leaves</tissue>
    </source>
</reference>
<name>A0A835FSA5_9POAL</name>
<dbReference type="EMBL" id="JACEFO010000353">
    <property type="protein sequence ID" value="KAF8772902.1"/>
    <property type="molecule type" value="Genomic_DNA"/>
</dbReference>
<organism evidence="1 2">
    <name type="scientific">Digitaria exilis</name>
    <dbReference type="NCBI Taxonomy" id="1010633"/>
    <lineage>
        <taxon>Eukaryota</taxon>
        <taxon>Viridiplantae</taxon>
        <taxon>Streptophyta</taxon>
        <taxon>Embryophyta</taxon>
        <taxon>Tracheophyta</taxon>
        <taxon>Spermatophyta</taxon>
        <taxon>Magnoliopsida</taxon>
        <taxon>Liliopsida</taxon>
        <taxon>Poales</taxon>
        <taxon>Poaceae</taxon>
        <taxon>PACMAD clade</taxon>
        <taxon>Panicoideae</taxon>
        <taxon>Panicodae</taxon>
        <taxon>Paniceae</taxon>
        <taxon>Anthephorinae</taxon>
        <taxon>Digitaria</taxon>
    </lineage>
</organism>
<keyword evidence="2" id="KW-1185">Reference proteome</keyword>
<proteinExistence type="predicted"/>
<dbReference type="AlphaFoldDB" id="A0A835FSA5"/>
<comment type="caution">
    <text evidence="1">The sequence shown here is derived from an EMBL/GenBank/DDBJ whole genome shotgun (WGS) entry which is preliminary data.</text>
</comment>
<sequence length="46" mass="5190">MQAVFVSKARSEEWSLTQVPIVQRSTPRQMGTRSATSYFVPSMVDV</sequence>
<accession>A0A835FSA5</accession>
<gene>
    <name evidence="1" type="ORF">HU200_005298</name>
</gene>
<dbReference type="Proteomes" id="UP000636709">
    <property type="component" value="Unassembled WGS sequence"/>
</dbReference>
<protein>
    <submittedName>
        <fullName evidence="1">Uncharacterized protein</fullName>
    </submittedName>
</protein>